<dbReference type="GO" id="GO:0016757">
    <property type="term" value="F:glycosyltransferase activity"/>
    <property type="evidence" value="ECO:0007669"/>
    <property type="project" value="UniProtKB-KW"/>
</dbReference>
<dbReference type="InterPro" id="IPR001173">
    <property type="entry name" value="Glyco_trans_2-like"/>
</dbReference>
<name>A0A1M5K5M1_9HYPH</name>
<dbReference type="STRING" id="1122133.SAMN02745157_4290"/>
<dbReference type="PANTHER" id="PTHR48090:SF1">
    <property type="entry name" value="PROPHAGE BACTOPRENOL GLUCOSYL TRANSFERASE HOMOLOG"/>
    <property type="match status" value="1"/>
</dbReference>
<feature type="domain" description="Glycosyltransferase 2-like" evidence="8">
    <location>
        <begin position="39"/>
        <end position="201"/>
    </location>
</feature>
<protein>
    <submittedName>
        <fullName evidence="9">Dolichol-phosphate mannosyltransferase</fullName>
    </submittedName>
</protein>
<evidence type="ECO:0000256" key="1">
    <source>
        <dbReference type="ARBA" id="ARBA00004141"/>
    </source>
</evidence>
<dbReference type="PANTHER" id="PTHR48090">
    <property type="entry name" value="UNDECAPRENYL-PHOSPHATE 4-DEOXY-4-FORMAMIDO-L-ARABINOSE TRANSFERASE-RELATED"/>
    <property type="match status" value="1"/>
</dbReference>
<feature type="transmembrane region" description="Helical" evidence="7">
    <location>
        <begin position="265"/>
        <end position="288"/>
    </location>
</feature>
<evidence type="ECO:0000256" key="3">
    <source>
        <dbReference type="ARBA" id="ARBA00022679"/>
    </source>
</evidence>
<dbReference type="InterPro" id="IPR029044">
    <property type="entry name" value="Nucleotide-diphossugar_trans"/>
</dbReference>
<dbReference type="AlphaFoldDB" id="A0A1M5K5M1"/>
<evidence type="ECO:0000256" key="4">
    <source>
        <dbReference type="ARBA" id="ARBA00022692"/>
    </source>
</evidence>
<evidence type="ECO:0000259" key="8">
    <source>
        <dbReference type="Pfam" id="PF00535"/>
    </source>
</evidence>
<feature type="transmembrane region" description="Helical" evidence="7">
    <location>
        <begin position="300"/>
        <end position="322"/>
    </location>
</feature>
<dbReference type="InterPro" id="IPR050256">
    <property type="entry name" value="Glycosyltransferase_2"/>
</dbReference>
<dbReference type="SUPFAM" id="SSF53448">
    <property type="entry name" value="Nucleotide-diphospho-sugar transferases"/>
    <property type="match status" value="1"/>
</dbReference>
<evidence type="ECO:0000256" key="6">
    <source>
        <dbReference type="ARBA" id="ARBA00023136"/>
    </source>
</evidence>
<keyword evidence="5 7" id="KW-1133">Transmembrane helix</keyword>
<evidence type="ECO:0000256" key="7">
    <source>
        <dbReference type="SAM" id="Phobius"/>
    </source>
</evidence>
<dbReference type="GO" id="GO:0005886">
    <property type="term" value="C:plasma membrane"/>
    <property type="evidence" value="ECO:0007669"/>
    <property type="project" value="TreeGrafter"/>
</dbReference>
<organism evidence="9 10">
    <name type="scientific">Kaistia soli DSM 19436</name>
    <dbReference type="NCBI Taxonomy" id="1122133"/>
    <lineage>
        <taxon>Bacteria</taxon>
        <taxon>Pseudomonadati</taxon>
        <taxon>Pseudomonadota</taxon>
        <taxon>Alphaproteobacteria</taxon>
        <taxon>Hyphomicrobiales</taxon>
        <taxon>Kaistiaceae</taxon>
        <taxon>Kaistia</taxon>
    </lineage>
</organism>
<comment type="subcellular location">
    <subcellularLocation>
        <location evidence="1">Membrane</location>
        <topology evidence="1">Multi-pass membrane protein</topology>
    </subcellularLocation>
</comment>
<dbReference type="Pfam" id="PF00535">
    <property type="entry name" value="Glycos_transf_2"/>
    <property type="match status" value="1"/>
</dbReference>
<keyword evidence="3 9" id="KW-0808">Transferase</keyword>
<keyword evidence="10" id="KW-1185">Reference proteome</keyword>
<accession>A0A1M5K5M1</accession>
<dbReference type="Gene3D" id="3.90.550.10">
    <property type="entry name" value="Spore Coat Polysaccharide Biosynthesis Protein SpsA, Chain A"/>
    <property type="match status" value="1"/>
</dbReference>
<dbReference type="Proteomes" id="UP000184485">
    <property type="component" value="Unassembled WGS sequence"/>
</dbReference>
<proteinExistence type="predicted"/>
<dbReference type="CDD" id="cd04187">
    <property type="entry name" value="DPM1_like_bac"/>
    <property type="match status" value="1"/>
</dbReference>
<evidence type="ECO:0000313" key="9">
    <source>
        <dbReference type="EMBL" id="SHG47769.1"/>
    </source>
</evidence>
<evidence type="ECO:0000256" key="5">
    <source>
        <dbReference type="ARBA" id="ARBA00022989"/>
    </source>
</evidence>
<dbReference type="EMBL" id="FQUP01000005">
    <property type="protein sequence ID" value="SHG47769.1"/>
    <property type="molecule type" value="Genomic_DNA"/>
</dbReference>
<sequence length="345" mass="37919">MSQVERVPLNSNNAAPDALSSRAGYQMASADEIKRPRLSVVAPAYNEEASLEVFHERASASARAVAGDDYEIIIVDDGSADRTFEIARSLAASDPHVVAVRLSRNFGHQLALCAGLSICRGAHVLIIDADLQDPPELVSEMFRVMEAEKAEVVYGRRRSRAGETAFKRGSAKAFYRGLRRLADIDIPADTGDFRLITRRVCDILNAMPERYRFTRGLVSWVGFRQIAIPYDREARFAGTSGYPLKKMVRFAVDAITSFSILPLRVASVVGLAASLVSVMAILYSLVAWLSGHTVAGWTSLLSAIFLVGGIQLFVLGIIGEYLGRLYLETKQRPLFIIDDVYRSQG</sequence>
<gene>
    <name evidence="9" type="ORF">SAMN02745157_4290</name>
</gene>
<keyword evidence="4 7" id="KW-0812">Transmembrane</keyword>
<evidence type="ECO:0000256" key="2">
    <source>
        <dbReference type="ARBA" id="ARBA00022676"/>
    </source>
</evidence>
<reference evidence="9 10" key="1">
    <citation type="submission" date="2016-11" db="EMBL/GenBank/DDBJ databases">
        <authorList>
            <person name="Jaros S."/>
            <person name="Januszkiewicz K."/>
            <person name="Wedrychowicz H."/>
        </authorList>
    </citation>
    <scope>NUCLEOTIDE SEQUENCE [LARGE SCALE GENOMIC DNA]</scope>
    <source>
        <strain evidence="9 10">DSM 19436</strain>
    </source>
</reference>
<keyword evidence="6 7" id="KW-0472">Membrane</keyword>
<keyword evidence="2 9" id="KW-0328">Glycosyltransferase</keyword>
<evidence type="ECO:0000313" key="10">
    <source>
        <dbReference type="Proteomes" id="UP000184485"/>
    </source>
</evidence>